<sequence>MGCINSTLNSAFLTGRTNVSYAGSGQWAQRMPPEMPVVDSSQRSQRTSISSSVYNTESETNENAQLKKYFYLSSFLCGLEKEQLLKRLEECIINSDLLLLLATQLSEISDTVSQARDCYEKTPQLNDFLARVLMLDEPRSSIVRKYNDCVGKGMEMNNLWEKEVQAALKTHRTLHDQIVEKVNTNNNNNSDKATWIELTATRAICRQSLLTAGDGMAVFLKIQTRLRTLEHMGKCANNKIIDQEEVIVKLLSESKESIKNIEVANNNNISKLVDLRSALVEAGERLSNRDMETFQQEITKAEQLVDIIINTLWSFYIRTRDRFFEANDQIEAALALQRKTFDVDVKKKMSVPESALTKSDIHIPNECASHDIDNLELNDQILELVYHPLINELKSEKDGSLSVIDEMTEGQPTERINDVAERVSSADVRRFLETPRPPTRKSPRPPTAETIESITSDHEILSNEVMETKIQPDLHRKEEIDEE</sequence>
<reference evidence="3" key="1">
    <citation type="submission" date="2024-02" db="UniProtKB">
        <authorList>
            <consortium name="WormBaseParasite"/>
        </authorList>
    </citation>
    <scope>IDENTIFICATION</scope>
</reference>
<accession>A0AAF3JAS7</accession>
<name>A0AAF3JAS7_9BILA</name>
<feature type="region of interest" description="Disordered" evidence="1">
    <location>
        <begin position="36"/>
        <end position="57"/>
    </location>
</feature>
<dbReference type="Proteomes" id="UP000887575">
    <property type="component" value="Unassembled WGS sequence"/>
</dbReference>
<dbReference type="AlphaFoldDB" id="A0AAF3JAS7"/>
<feature type="region of interest" description="Disordered" evidence="1">
    <location>
        <begin position="432"/>
        <end position="483"/>
    </location>
</feature>
<protein>
    <submittedName>
        <fullName evidence="3">Uncharacterized protein</fullName>
    </submittedName>
</protein>
<evidence type="ECO:0000256" key="1">
    <source>
        <dbReference type="SAM" id="MobiDB-lite"/>
    </source>
</evidence>
<proteinExistence type="predicted"/>
<feature type="compositionally biased region" description="Basic and acidic residues" evidence="1">
    <location>
        <begin position="455"/>
        <end position="483"/>
    </location>
</feature>
<organism evidence="2 3">
    <name type="scientific">Mesorhabditis belari</name>
    <dbReference type="NCBI Taxonomy" id="2138241"/>
    <lineage>
        <taxon>Eukaryota</taxon>
        <taxon>Metazoa</taxon>
        <taxon>Ecdysozoa</taxon>
        <taxon>Nematoda</taxon>
        <taxon>Chromadorea</taxon>
        <taxon>Rhabditida</taxon>
        <taxon>Rhabditina</taxon>
        <taxon>Rhabditomorpha</taxon>
        <taxon>Rhabditoidea</taxon>
        <taxon>Rhabditidae</taxon>
        <taxon>Mesorhabditinae</taxon>
        <taxon>Mesorhabditis</taxon>
    </lineage>
</organism>
<dbReference type="WBParaSite" id="MBELARI_LOCUS7068">
    <property type="protein sequence ID" value="MBELARI_LOCUS7068"/>
    <property type="gene ID" value="MBELARI_LOCUS7068"/>
</dbReference>
<evidence type="ECO:0000313" key="3">
    <source>
        <dbReference type="WBParaSite" id="MBELARI_LOCUS7068"/>
    </source>
</evidence>
<evidence type="ECO:0000313" key="2">
    <source>
        <dbReference type="Proteomes" id="UP000887575"/>
    </source>
</evidence>
<keyword evidence="2" id="KW-1185">Reference proteome</keyword>
<feature type="compositionally biased region" description="Low complexity" evidence="1">
    <location>
        <begin position="40"/>
        <end position="52"/>
    </location>
</feature>